<evidence type="ECO:0000256" key="7">
    <source>
        <dbReference type="ARBA" id="ARBA00023242"/>
    </source>
</evidence>
<dbReference type="PROSITE" id="PS50014">
    <property type="entry name" value="BROMODOMAIN_2"/>
    <property type="match status" value="1"/>
</dbReference>
<keyword evidence="3" id="KW-0156">Chromatin regulator</keyword>
<dbReference type="SUPFAM" id="SSF47370">
    <property type="entry name" value="Bromodomain"/>
    <property type="match status" value="1"/>
</dbReference>
<dbReference type="Pfam" id="PF00439">
    <property type="entry name" value="Bromodomain"/>
    <property type="match status" value="1"/>
</dbReference>
<comment type="caution">
    <text evidence="11">The sequence shown here is derived from an EMBL/GenBank/DDBJ whole genome shotgun (WGS) entry which is preliminary data.</text>
</comment>
<dbReference type="GO" id="GO:0003682">
    <property type="term" value="F:chromatin binding"/>
    <property type="evidence" value="ECO:0007669"/>
    <property type="project" value="TreeGrafter"/>
</dbReference>
<dbReference type="Pfam" id="PF12796">
    <property type="entry name" value="Ank_2"/>
    <property type="match status" value="1"/>
</dbReference>
<dbReference type="PANTHER" id="PTHR16062:SF20">
    <property type="entry name" value="CHROMATIN STRUCTURE-REMODELING COMPLEX SUBUNIT RSC4"/>
    <property type="match status" value="1"/>
</dbReference>
<keyword evidence="4" id="KW-0805">Transcription regulation</keyword>
<evidence type="ECO:0000259" key="10">
    <source>
        <dbReference type="PROSITE" id="PS50014"/>
    </source>
</evidence>
<feature type="compositionally biased region" description="Low complexity" evidence="9">
    <location>
        <begin position="537"/>
        <end position="548"/>
    </location>
</feature>
<evidence type="ECO:0000256" key="4">
    <source>
        <dbReference type="ARBA" id="ARBA00023015"/>
    </source>
</evidence>
<dbReference type="EMBL" id="QEAP01000068">
    <property type="protein sequence ID" value="TPX75794.1"/>
    <property type="molecule type" value="Genomic_DNA"/>
</dbReference>
<evidence type="ECO:0000256" key="9">
    <source>
        <dbReference type="SAM" id="MobiDB-lite"/>
    </source>
</evidence>
<accession>A0A507FHM1</accession>
<feature type="region of interest" description="Disordered" evidence="9">
    <location>
        <begin position="43"/>
        <end position="137"/>
    </location>
</feature>
<evidence type="ECO:0000256" key="2">
    <source>
        <dbReference type="ARBA" id="ARBA00022737"/>
    </source>
</evidence>
<dbReference type="GO" id="GO:0016586">
    <property type="term" value="C:RSC-type complex"/>
    <property type="evidence" value="ECO:0007669"/>
    <property type="project" value="InterPro"/>
</dbReference>
<dbReference type="InterPro" id="IPR018359">
    <property type="entry name" value="Bromodomain_CS"/>
</dbReference>
<proteinExistence type="predicted"/>
<dbReference type="SUPFAM" id="SSF48403">
    <property type="entry name" value="Ankyrin repeat"/>
    <property type="match status" value="1"/>
</dbReference>
<evidence type="ECO:0000313" key="12">
    <source>
        <dbReference type="Proteomes" id="UP000320333"/>
    </source>
</evidence>
<keyword evidence="12" id="KW-1185">Reference proteome</keyword>
<evidence type="ECO:0000256" key="8">
    <source>
        <dbReference type="PROSITE-ProRule" id="PRU00035"/>
    </source>
</evidence>
<feature type="compositionally biased region" description="Low complexity" evidence="9">
    <location>
        <begin position="7"/>
        <end position="30"/>
    </location>
</feature>
<feature type="compositionally biased region" description="Acidic residues" evidence="9">
    <location>
        <begin position="117"/>
        <end position="133"/>
    </location>
</feature>
<gene>
    <name evidence="11" type="ORF">CcCBS67573_g02934</name>
</gene>
<organism evidence="11 12">
    <name type="scientific">Chytriomyces confervae</name>
    <dbReference type="NCBI Taxonomy" id="246404"/>
    <lineage>
        <taxon>Eukaryota</taxon>
        <taxon>Fungi</taxon>
        <taxon>Fungi incertae sedis</taxon>
        <taxon>Chytridiomycota</taxon>
        <taxon>Chytridiomycota incertae sedis</taxon>
        <taxon>Chytridiomycetes</taxon>
        <taxon>Chytridiales</taxon>
        <taxon>Chytriomycetaceae</taxon>
        <taxon>Chytriomyces</taxon>
    </lineage>
</organism>
<keyword evidence="7" id="KW-0539">Nucleus</keyword>
<sequence length="751" mass="82659">MDPQSGTPSPSLPTLKLKLKAPNPLPPSSLSTLADAAIPFATPTPKLVLKPPRPTSATVHDTPSLADAPFKSPRNLRRRSVSVESVNDDAMDTSDRHPGMDFSNSNQGNGQGAGDTVDVDYDEDDVEEDGDEESSVHMQALPKRRLSQMGVLSESRSTEDLQAIKRKKVAGPRVSSSSSSSISAVYSDDFHIPPHEVKGVLLKLTTAVRQYMAPDGRNLAALFLSLPSKAMYPDYYVLIKHPIALNIMQAKINGLKYSSVADLKAEMKLMVDNAKTYNAPNSLIYEDAETLWNVFNAEVSKVRNQYKKNVGDAYSPVNSTESPALKIKLKPDTTEDMAFNRDGKRINKKEIDILFRAIEDNNVKGFERAIHQIKIHPDQMHKTKIDGLEFEWAPLHAVSYWGRAKMLDILVSQKANMEIRDSLHGSTPLMWAAYAGKVNTARRLMRNNRPDKFAKNNNGLTAMDLVSDPANPDWRGILNNEPPLVTLDKTISTLSEPPGGRGSQRRVSKLPAPEGDSPGQSFQKITYVGDMSLPDASNHPNRSSNPRSQVKDTTPMVKPTMPVDLNKVPKWAKLPNTKDPNQLFLAAGSKEMALLLEAPPIKDIELPLPEENLNILLAPGLKTMRANAVTVDKKVTQLPIRFYLANGNRGVYYSIQVYQNRTPLLPVLLNGGTEDSEEVEPTVVEVTATLWEGVNVFDVIVFLCRKAESKMGAASSGEEDRNGSGAVEDYVGIQKKGHHAFQKAMLIVHKG</sequence>
<dbReference type="SMART" id="SM00297">
    <property type="entry name" value="BROMO"/>
    <property type="match status" value="1"/>
</dbReference>
<evidence type="ECO:0000256" key="1">
    <source>
        <dbReference type="ARBA" id="ARBA00004123"/>
    </source>
</evidence>
<keyword evidence="6" id="KW-0804">Transcription</keyword>
<keyword evidence="5 8" id="KW-0103">Bromodomain</keyword>
<dbReference type="SMART" id="SM00248">
    <property type="entry name" value="ANK"/>
    <property type="match status" value="2"/>
</dbReference>
<evidence type="ECO:0000256" key="5">
    <source>
        <dbReference type="ARBA" id="ARBA00023117"/>
    </source>
</evidence>
<dbReference type="PANTHER" id="PTHR16062">
    <property type="entry name" value="SWI/SNF-RELATED"/>
    <property type="match status" value="1"/>
</dbReference>
<dbReference type="STRING" id="246404.A0A507FHM1"/>
<comment type="subcellular location">
    <subcellularLocation>
        <location evidence="1">Nucleus</location>
    </subcellularLocation>
</comment>
<evidence type="ECO:0000256" key="6">
    <source>
        <dbReference type="ARBA" id="ARBA00023163"/>
    </source>
</evidence>
<dbReference type="AlphaFoldDB" id="A0A507FHM1"/>
<dbReference type="InterPro" id="IPR036770">
    <property type="entry name" value="Ankyrin_rpt-contain_sf"/>
</dbReference>
<feature type="region of interest" description="Disordered" evidence="9">
    <location>
        <begin position="1"/>
        <end position="30"/>
    </location>
</feature>
<dbReference type="GO" id="GO:0006338">
    <property type="term" value="P:chromatin remodeling"/>
    <property type="evidence" value="ECO:0007669"/>
    <property type="project" value="InterPro"/>
</dbReference>
<dbReference type="PROSITE" id="PS00633">
    <property type="entry name" value="BROMODOMAIN_1"/>
    <property type="match status" value="1"/>
</dbReference>
<dbReference type="Proteomes" id="UP000320333">
    <property type="component" value="Unassembled WGS sequence"/>
</dbReference>
<dbReference type="InterPro" id="IPR002110">
    <property type="entry name" value="Ankyrin_rpt"/>
</dbReference>
<dbReference type="InterPro" id="IPR037382">
    <property type="entry name" value="Rsc/polybromo"/>
</dbReference>
<dbReference type="GO" id="GO:0006368">
    <property type="term" value="P:transcription elongation by RNA polymerase II"/>
    <property type="evidence" value="ECO:0007669"/>
    <property type="project" value="TreeGrafter"/>
</dbReference>
<dbReference type="InterPro" id="IPR036427">
    <property type="entry name" value="Bromodomain-like_sf"/>
</dbReference>
<evidence type="ECO:0000256" key="3">
    <source>
        <dbReference type="ARBA" id="ARBA00022853"/>
    </source>
</evidence>
<feature type="domain" description="Bromo" evidence="10">
    <location>
        <begin position="215"/>
        <end position="285"/>
    </location>
</feature>
<feature type="region of interest" description="Disordered" evidence="9">
    <location>
        <begin position="490"/>
        <end position="562"/>
    </location>
</feature>
<dbReference type="Gene3D" id="1.20.920.10">
    <property type="entry name" value="Bromodomain-like"/>
    <property type="match status" value="1"/>
</dbReference>
<dbReference type="OrthoDB" id="6017at2759"/>
<keyword evidence="2" id="KW-0677">Repeat</keyword>
<protein>
    <recommendedName>
        <fullName evidence="10">Bromo domain-containing protein</fullName>
    </recommendedName>
</protein>
<evidence type="ECO:0000313" key="11">
    <source>
        <dbReference type="EMBL" id="TPX75794.1"/>
    </source>
</evidence>
<dbReference type="Gene3D" id="1.25.40.20">
    <property type="entry name" value="Ankyrin repeat-containing domain"/>
    <property type="match status" value="1"/>
</dbReference>
<reference evidence="11 12" key="1">
    <citation type="journal article" date="2019" name="Sci. Rep.">
        <title>Comparative genomics of chytrid fungi reveal insights into the obligate biotrophic and pathogenic lifestyle of Synchytrium endobioticum.</title>
        <authorList>
            <person name="van de Vossenberg B.T.L.H."/>
            <person name="Warris S."/>
            <person name="Nguyen H.D.T."/>
            <person name="van Gent-Pelzer M.P.E."/>
            <person name="Joly D.L."/>
            <person name="van de Geest H.C."/>
            <person name="Bonants P.J.M."/>
            <person name="Smith D.S."/>
            <person name="Levesque C.A."/>
            <person name="van der Lee T.A.J."/>
        </authorList>
    </citation>
    <scope>NUCLEOTIDE SEQUENCE [LARGE SCALE GENOMIC DNA]</scope>
    <source>
        <strain evidence="11 12">CBS 675.73</strain>
    </source>
</reference>
<dbReference type="InterPro" id="IPR001487">
    <property type="entry name" value="Bromodomain"/>
</dbReference>
<dbReference type="PRINTS" id="PR00503">
    <property type="entry name" value="BROMODOMAIN"/>
</dbReference>
<name>A0A507FHM1_9FUNG</name>